<dbReference type="OrthoDB" id="9804920at2"/>
<dbReference type="PROSITE" id="PS51365">
    <property type="entry name" value="RENAL_DIPEPTIDASE_2"/>
    <property type="match status" value="1"/>
</dbReference>
<dbReference type="Gene3D" id="3.20.20.140">
    <property type="entry name" value="Metal-dependent hydrolases"/>
    <property type="match status" value="1"/>
</dbReference>
<keyword evidence="2" id="KW-1185">Reference proteome</keyword>
<dbReference type="InterPro" id="IPR008257">
    <property type="entry name" value="Pept_M19"/>
</dbReference>
<dbReference type="Proteomes" id="UP000252585">
    <property type="component" value="Unassembled WGS sequence"/>
</dbReference>
<reference evidence="1 2" key="1">
    <citation type="submission" date="2018-07" db="EMBL/GenBank/DDBJ databases">
        <title>Genomic Encyclopedia of Type Strains, Phase IV (KMG-IV): sequencing the most valuable type-strain genomes for metagenomic binning, comparative biology and taxonomic classification.</title>
        <authorList>
            <person name="Goeker M."/>
        </authorList>
    </citation>
    <scope>NUCLEOTIDE SEQUENCE [LARGE SCALE GENOMIC DNA]</scope>
    <source>
        <strain evidence="1 2">DSM 27696</strain>
    </source>
</reference>
<dbReference type="PANTHER" id="PTHR10443:SF12">
    <property type="entry name" value="DIPEPTIDASE"/>
    <property type="match status" value="1"/>
</dbReference>
<dbReference type="RefSeq" id="WP_114352639.1">
    <property type="nucleotide sequence ID" value="NZ_QPJJ01000006.1"/>
</dbReference>
<dbReference type="GO" id="GO:0006508">
    <property type="term" value="P:proteolysis"/>
    <property type="evidence" value="ECO:0007669"/>
    <property type="project" value="InterPro"/>
</dbReference>
<proteinExistence type="predicted"/>
<gene>
    <name evidence="1" type="ORF">DFR57_10642</name>
</gene>
<dbReference type="SUPFAM" id="SSF51556">
    <property type="entry name" value="Metallo-dependent hydrolases"/>
    <property type="match status" value="1"/>
</dbReference>
<dbReference type="PANTHER" id="PTHR10443">
    <property type="entry name" value="MICROSOMAL DIPEPTIDASE"/>
    <property type="match status" value="1"/>
</dbReference>
<name>A0A368XS03_9BACI</name>
<accession>A0A368XS03</accession>
<evidence type="ECO:0000313" key="2">
    <source>
        <dbReference type="Proteomes" id="UP000252585"/>
    </source>
</evidence>
<sequence length="304" mass="34550">MIDAHCDALWKMWSKRVSFFNREELTVNYHALKNSPIKLQCFAIYIPESIPQKDKFGVALEMVELFYSEIIDKCEEIVQIKNKNDLLALAPDEIGAMLTLEGLDAIGNDMHKLDKLLSLGVRMVGLTWNYKNAVSAGVLDELDTGLSVFGENVVRKLNEEKIWIDLAHISYQGFFDTLKLAKHPIVSHANVYSITGHKRNLDDHQIKALMNQNGWIGLTYVKEFVSDDDKVSIEDFCKHMIYLIDYGAGDSIGIGSDFDGADLYVQELTSPEDFTSLLSRMKELLPINICNKIAYENFIRKFPT</sequence>
<dbReference type="Pfam" id="PF01244">
    <property type="entry name" value="Peptidase_M19"/>
    <property type="match status" value="1"/>
</dbReference>
<evidence type="ECO:0000313" key="1">
    <source>
        <dbReference type="EMBL" id="RCW70645.1"/>
    </source>
</evidence>
<dbReference type="InterPro" id="IPR032466">
    <property type="entry name" value="Metal_Hydrolase"/>
</dbReference>
<dbReference type="EMBL" id="QPJJ01000006">
    <property type="protein sequence ID" value="RCW70645.1"/>
    <property type="molecule type" value="Genomic_DNA"/>
</dbReference>
<organism evidence="1 2">
    <name type="scientific">Saliterribacillus persicus</name>
    <dbReference type="NCBI Taxonomy" id="930114"/>
    <lineage>
        <taxon>Bacteria</taxon>
        <taxon>Bacillati</taxon>
        <taxon>Bacillota</taxon>
        <taxon>Bacilli</taxon>
        <taxon>Bacillales</taxon>
        <taxon>Bacillaceae</taxon>
        <taxon>Saliterribacillus</taxon>
    </lineage>
</organism>
<dbReference type="GO" id="GO:0070573">
    <property type="term" value="F:metallodipeptidase activity"/>
    <property type="evidence" value="ECO:0007669"/>
    <property type="project" value="InterPro"/>
</dbReference>
<comment type="caution">
    <text evidence="1">The sequence shown here is derived from an EMBL/GenBank/DDBJ whole genome shotgun (WGS) entry which is preliminary data.</text>
</comment>
<dbReference type="AlphaFoldDB" id="A0A368XS03"/>
<protein>
    <submittedName>
        <fullName evidence="1">Membrane dipeptidase</fullName>
    </submittedName>
</protein>